<proteinExistence type="predicted"/>
<dbReference type="Proteomes" id="UP001484097">
    <property type="component" value="Unassembled WGS sequence"/>
</dbReference>
<feature type="domain" description="SnoaL-like" evidence="1">
    <location>
        <begin position="20"/>
        <end position="162"/>
    </location>
</feature>
<keyword evidence="3" id="KW-1185">Reference proteome</keyword>
<comment type="caution">
    <text evidence="2">The sequence shown here is derived from an EMBL/GenBank/DDBJ whole genome shotgun (WGS) entry which is preliminary data.</text>
</comment>
<evidence type="ECO:0000259" key="1">
    <source>
        <dbReference type="Pfam" id="PF13577"/>
    </source>
</evidence>
<dbReference type="InterPro" id="IPR037401">
    <property type="entry name" value="SnoaL-like"/>
</dbReference>
<accession>A0ABV0IG33</accession>
<protein>
    <submittedName>
        <fullName evidence="2">Nuclear transport factor 2 family protein</fullName>
    </submittedName>
</protein>
<dbReference type="Gene3D" id="3.10.450.50">
    <property type="match status" value="1"/>
</dbReference>
<dbReference type="Pfam" id="PF13577">
    <property type="entry name" value="SnoaL_4"/>
    <property type="match status" value="1"/>
</dbReference>
<reference evidence="2 3" key="1">
    <citation type="submission" date="2024-05" db="EMBL/GenBank/DDBJ databases">
        <authorList>
            <person name="Yi C."/>
        </authorList>
    </citation>
    <scope>NUCLEOTIDE SEQUENCE [LARGE SCALE GENOMIC DNA]</scope>
    <source>
        <strain evidence="2 3">XS13</strain>
    </source>
</reference>
<dbReference type="RefSeq" id="WP_309814709.1">
    <property type="nucleotide sequence ID" value="NZ_JBDXMX010000002.1"/>
</dbReference>
<name>A0ABV0IG33_9MICC</name>
<organism evidence="2 3">
    <name type="scientific">Citricoccus nitrophenolicus</name>
    <dbReference type="NCBI Taxonomy" id="863575"/>
    <lineage>
        <taxon>Bacteria</taxon>
        <taxon>Bacillati</taxon>
        <taxon>Actinomycetota</taxon>
        <taxon>Actinomycetes</taxon>
        <taxon>Micrococcales</taxon>
        <taxon>Micrococcaceae</taxon>
        <taxon>Citricoccus</taxon>
    </lineage>
</organism>
<dbReference type="SUPFAM" id="SSF54427">
    <property type="entry name" value="NTF2-like"/>
    <property type="match status" value="1"/>
</dbReference>
<evidence type="ECO:0000313" key="2">
    <source>
        <dbReference type="EMBL" id="MEO9247124.1"/>
    </source>
</evidence>
<dbReference type="EMBL" id="JBDXMX010000002">
    <property type="protein sequence ID" value="MEO9247124.1"/>
    <property type="molecule type" value="Genomic_DNA"/>
</dbReference>
<sequence>MDQNQTSAVLEDLARRVTVLEAQQAVRTLQHQYGYYLDKCLYQEVVDLFAEDGNVYFCGGLYKGKEGVHRLYVGRFRKRFTADLNGPVFGFLLDHPQHQDVVTVSEDGLSARGRFRSMMQAGVHEQARDTYPGTASMEQWFEGGLYENEYVNDHGTWKIKTLNYRAFWHGEYSSGWSRTEPRDFRPTATYPEDPFGPDEIVDGGFDFFPNTEVFPFHYPHPVTGREVRSEDDAAAQSA</sequence>
<evidence type="ECO:0000313" key="3">
    <source>
        <dbReference type="Proteomes" id="UP001484097"/>
    </source>
</evidence>
<dbReference type="InterPro" id="IPR032710">
    <property type="entry name" value="NTF2-like_dom_sf"/>
</dbReference>
<gene>
    <name evidence="2" type="ORF">ABDK96_05480</name>
</gene>